<dbReference type="AlphaFoldDB" id="G2XRN2"/>
<dbReference type="InParanoid" id="G2XRN2"/>
<sequence length="201" mass="22851">MVHSGVWCDLFSWDIWTDSEDIESYTPLLGFMTEDFNRDLAVCSSTIFFLMMIESKHHAKEIQDLGSPYKQVPLELKKPPCYPDFWKRHQQEPAIKTSPILISGVYNQALPPDFVGALSLRGEILEEPPYLPPSAGVSQQSPSHCPEGTFESIHILGLNSHYHSNLSVLWRDSLESVIFPLRSKNSTTTFNLLLESSRRNI</sequence>
<accession>G2XRN2</accession>
<dbReference type="EMBL" id="FQ790257">
    <property type="protein sequence ID" value="CCD33694.1"/>
    <property type="molecule type" value="Genomic_DNA"/>
</dbReference>
<protein>
    <submittedName>
        <fullName evidence="1">Uncharacterized protein</fullName>
    </submittedName>
</protein>
<name>G2XRN2_BOTF4</name>
<reference evidence="2" key="1">
    <citation type="journal article" date="2011" name="PLoS Genet.">
        <title>Genomic analysis of the necrotrophic fungal pathogens Sclerotinia sclerotiorum and Botrytis cinerea.</title>
        <authorList>
            <person name="Amselem J."/>
            <person name="Cuomo C.A."/>
            <person name="van Kan J.A."/>
            <person name="Viaud M."/>
            <person name="Benito E.P."/>
            <person name="Couloux A."/>
            <person name="Coutinho P.M."/>
            <person name="de Vries R.P."/>
            <person name="Dyer P.S."/>
            <person name="Fillinger S."/>
            <person name="Fournier E."/>
            <person name="Gout L."/>
            <person name="Hahn M."/>
            <person name="Kohn L."/>
            <person name="Lapalu N."/>
            <person name="Plummer K.M."/>
            <person name="Pradier J.M."/>
            <person name="Quevillon E."/>
            <person name="Sharon A."/>
            <person name="Simon A."/>
            <person name="ten Have A."/>
            <person name="Tudzynski B."/>
            <person name="Tudzynski P."/>
            <person name="Wincker P."/>
            <person name="Andrew M."/>
            <person name="Anthouard V."/>
            <person name="Beever R.E."/>
            <person name="Beffa R."/>
            <person name="Benoit I."/>
            <person name="Bouzid O."/>
            <person name="Brault B."/>
            <person name="Chen Z."/>
            <person name="Choquer M."/>
            <person name="Collemare J."/>
            <person name="Cotton P."/>
            <person name="Danchin E.G."/>
            <person name="Da Silva C."/>
            <person name="Gautier A."/>
            <person name="Giraud C."/>
            <person name="Giraud T."/>
            <person name="Gonzalez C."/>
            <person name="Grossetete S."/>
            <person name="Guldener U."/>
            <person name="Henrissat B."/>
            <person name="Howlett B.J."/>
            <person name="Kodira C."/>
            <person name="Kretschmer M."/>
            <person name="Lappartient A."/>
            <person name="Leroch M."/>
            <person name="Levis C."/>
            <person name="Mauceli E."/>
            <person name="Neuveglise C."/>
            <person name="Oeser B."/>
            <person name="Pearson M."/>
            <person name="Poulain J."/>
            <person name="Poussereau N."/>
            <person name="Quesneville H."/>
            <person name="Rascle C."/>
            <person name="Schumacher J."/>
            <person name="Segurens B."/>
            <person name="Sexton A."/>
            <person name="Silva E."/>
            <person name="Sirven C."/>
            <person name="Soanes D.M."/>
            <person name="Talbot N.J."/>
            <person name="Templeton M."/>
            <person name="Yandava C."/>
            <person name="Yarden O."/>
            <person name="Zeng Q."/>
            <person name="Rollins J.A."/>
            <person name="Lebrun M.H."/>
            <person name="Dickman M."/>
        </authorList>
    </citation>
    <scope>NUCLEOTIDE SEQUENCE [LARGE SCALE GENOMIC DNA]</scope>
    <source>
        <strain evidence="2">T4</strain>
    </source>
</reference>
<dbReference type="Proteomes" id="UP000008177">
    <property type="component" value="Unplaced contigs"/>
</dbReference>
<proteinExistence type="predicted"/>
<dbReference type="HOGENOM" id="CLU_1360225_0_0_1"/>
<evidence type="ECO:0000313" key="1">
    <source>
        <dbReference type="EMBL" id="CCD33694.1"/>
    </source>
</evidence>
<evidence type="ECO:0000313" key="2">
    <source>
        <dbReference type="Proteomes" id="UP000008177"/>
    </source>
</evidence>
<gene>
    <name evidence="1" type="ORF">BofuT4_P066530.1</name>
</gene>
<organism evidence="1 2">
    <name type="scientific">Botryotinia fuckeliana (strain T4)</name>
    <name type="common">Noble rot fungus</name>
    <name type="synonym">Botrytis cinerea</name>
    <dbReference type="NCBI Taxonomy" id="999810"/>
    <lineage>
        <taxon>Eukaryota</taxon>
        <taxon>Fungi</taxon>
        <taxon>Dikarya</taxon>
        <taxon>Ascomycota</taxon>
        <taxon>Pezizomycotina</taxon>
        <taxon>Leotiomycetes</taxon>
        <taxon>Helotiales</taxon>
        <taxon>Sclerotiniaceae</taxon>
        <taxon>Botrytis</taxon>
    </lineage>
</organism>